<dbReference type="Gene3D" id="1.10.260.40">
    <property type="entry name" value="lambda repressor-like DNA-binding domains"/>
    <property type="match status" value="1"/>
</dbReference>
<dbReference type="SUPFAM" id="SSF47413">
    <property type="entry name" value="lambda repressor-like DNA-binding domains"/>
    <property type="match status" value="1"/>
</dbReference>
<accession>A0A1D7QRL2</accession>
<feature type="domain" description="HTH cro/C1-type" evidence="1">
    <location>
        <begin position="30"/>
        <end position="86"/>
    </location>
</feature>
<dbReference type="CDD" id="cd00093">
    <property type="entry name" value="HTH_XRE"/>
    <property type="match status" value="1"/>
</dbReference>
<dbReference type="KEGG" id="bbev:BBEV_0236"/>
<evidence type="ECO:0000313" key="2">
    <source>
        <dbReference type="EMBL" id="AOM81630.1"/>
    </source>
</evidence>
<dbReference type="EMBL" id="CP012502">
    <property type="protein sequence ID" value="AOM81630.1"/>
    <property type="molecule type" value="Genomic_DNA"/>
</dbReference>
<reference evidence="2 3" key="1">
    <citation type="submission" date="2015-08" db="EMBL/GenBank/DDBJ databases">
        <title>The complete genome sequence of Bacillus beveridgei MLTeJB.</title>
        <authorList>
            <person name="Hanson T.E."/>
            <person name="Mesa C."/>
            <person name="Basesman S.M."/>
            <person name="Oremland R.S."/>
        </authorList>
    </citation>
    <scope>NUCLEOTIDE SEQUENCE [LARGE SCALE GENOMIC DNA]</scope>
    <source>
        <strain evidence="2 3">MLTeJB</strain>
    </source>
</reference>
<sequence length="98" mass="10957">MSDFFKKYADIADDKHVNQLRIQGYLAAEIKKRRQELEMSQQNLADKISKPKSTIGRIEAGLNSPNLNTLCDISMALDLPLTIDGRAIHQSKTPTASQ</sequence>
<dbReference type="Pfam" id="PF01381">
    <property type="entry name" value="HTH_3"/>
    <property type="match status" value="1"/>
</dbReference>
<dbReference type="GO" id="GO:0003677">
    <property type="term" value="F:DNA binding"/>
    <property type="evidence" value="ECO:0007669"/>
    <property type="project" value="InterPro"/>
</dbReference>
<protein>
    <submittedName>
        <fullName evidence="2">Transcriptional regulator, HTH-XRE superfamily</fullName>
    </submittedName>
</protein>
<evidence type="ECO:0000259" key="1">
    <source>
        <dbReference type="PROSITE" id="PS50943"/>
    </source>
</evidence>
<organism evidence="2 3">
    <name type="scientific">Salisediminibacterium beveridgei</name>
    <dbReference type="NCBI Taxonomy" id="632773"/>
    <lineage>
        <taxon>Bacteria</taxon>
        <taxon>Bacillati</taxon>
        <taxon>Bacillota</taxon>
        <taxon>Bacilli</taxon>
        <taxon>Bacillales</taxon>
        <taxon>Bacillaceae</taxon>
        <taxon>Salisediminibacterium</taxon>
    </lineage>
</organism>
<dbReference type="PROSITE" id="PS50943">
    <property type="entry name" value="HTH_CROC1"/>
    <property type="match status" value="1"/>
</dbReference>
<dbReference type="Proteomes" id="UP000094463">
    <property type="component" value="Chromosome"/>
</dbReference>
<name>A0A1D7QRL2_9BACI</name>
<gene>
    <name evidence="2" type="ORF">BBEV_0236</name>
</gene>
<dbReference type="SMART" id="SM00530">
    <property type="entry name" value="HTH_XRE"/>
    <property type="match status" value="1"/>
</dbReference>
<proteinExistence type="predicted"/>
<dbReference type="OrthoDB" id="2322940at2"/>
<keyword evidence="3" id="KW-1185">Reference proteome</keyword>
<dbReference type="InterPro" id="IPR001387">
    <property type="entry name" value="Cro/C1-type_HTH"/>
</dbReference>
<dbReference type="InterPro" id="IPR010982">
    <property type="entry name" value="Lambda_DNA-bd_dom_sf"/>
</dbReference>
<dbReference type="RefSeq" id="WP_069363787.1">
    <property type="nucleotide sequence ID" value="NZ_CP012502.1"/>
</dbReference>
<dbReference type="AlphaFoldDB" id="A0A1D7QRL2"/>
<evidence type="ECO:0000313" key="3">
    <source>
        <dbReference type="Proteomes" id="UP000094463"/>
    </source>
</evidence>
<dbReference type="STRING" id="632773.BBEV_0236"/>